<evidence type="ECO:0000256" key="3">
    <source>
        <dbReference type="ARBA" id="ARBA00022692"/>
    </source>
</evidence>
<feature type="transmembrane region" description="Helical" evidence="6">
    <location>
        <begin position="128"/>
        <end position="148"/>
    </location>
</feature>
<reference evidence="7" key="1">
    <citation type="journal article" date="2020" name="mSystems">
        <title>Genome- and Community-Level Interaction Insights into Carbon Utilization and Element Cycling Functions of Hydrothermarchaeota in Hydrothermal Sediment.</title>
        <authorList>
            <person name="Zhou Z."/>
            <person name="Liu Y."/>
            <person name="Xu W."/>
            <person name="Pan J."/>
            <person name="Luo Z.H."/>
            <person name="Li M."/>
        </authorList>
    </citation>
    <scope>NUCLEOTIDE SEQUENCE [LARGE SCALE GENOMIC DNA]</scope>
    <source>
        <strain evidence="7">SpSt-556</strain>
    </source>
</reference>
<comment type="caution">
    <text evidence="7">The sequence shown here is derived from an EMBL/GenBank/DDBJ whole genome shotgun (WGS) entry which is preliminary data.</text>
</comment>
<evidence type="ECO:0000256" key="1">
    <source>
        <dbReference type="ARBA" id="ARBA00004651"/>
    </source>
</evidence>
<sequence length="325" mass="33799">MSMIPAQPATQASAFDRRAFLQRFGLMFSFLLLILALSLLSERFLTSANLINILRQATINGIISVGMTLVILTGGIDLSVGSVLALAVTIGASLMKQGQPVAVAVLAALAVGTVLGMINGLMITRAKIPPFIATLGMLTVARGLTLMYTQGQPITGLPPAFRWIGTGVVAGIPVPIFLTLLVFAAGWIFLSRTKYGAQIYLMGDNLNAAKLAGVPTDRMTVLVYAISGFCAALAGLVLVARLDSAQPIIGQGYEFNAIAAVVVGGTSFAGGEGGLAGTLLGTLLIETLNNGLNLLNVSPLWEQVVKGVVIALALLLHKAFSPPTR</sequence>
<dbReference type="Pfam" id="PF02653">
    <property type="entry name" value="BPD_transp_2"/>
    <property type="match status" value="1"/>
</dbReference>
<keyword evidence="5 6" id="KW-0472">Membrane</keyword>
<accession>A0A7C4KZ24</accession>
<evidence type="ECO:0000256" key="5">
    <source>
        <dbReference type="ARBA" id="ARBA00023136"/>
    </source>
</evidence>
<keyword evidence="2" id="KW-1003">Cell membrane</keyword>
<evidence type="ECO:0000313" key="7">
    <source>
        <dbReference type="EMBL" id="HGS86780.1"/>
    </source>
</evidence>
<dbReference type="EMBL" id="DSXR01000050">
    <property type="protein sequence ID" value="HGS86780.1"/>
    <property type="molecule type" value="Genomic_DNA"/>
</dbReference>
<feature type="transmembrane region" description="Helical" evidence="6">
    <location>
        <begin position="255"/>
        <end position="280"/>
    </location>
</feature>
<keyword evidence="3 6" id="KW-0812">Transmembrane</keyword>
<comment type="subcellular location">
    <subcellularLocation>
        <location evidence="1">Cell membrane</location>
        <topology evidence="1">Multi-pass membrane protein</topology>
    </subcellularLocation>
</comment>
<evidence type="ECO:0000256" key="4">
    <source>
        <dbReference type="ARBA" id="ARBA00022989"/>
    </source>
</evidence>
<feature type="transmembrane region" description="Helical" evidence="6">
    <location>
        <begin position="221"/>
        <end position="243"/>
    </location>
</feature>
<dbReference type="GO" id="GO:0022857">
    <property type="term" value="F:transmembrane transporter activity"/>
    <property type="evidence" value="ECO:0007669"/>
    <property type="project" value="InterPro"/>
</dbReference>
<feature type="transmembrane region" description="Helical" evidence="6">
    <location>
        <begin position="20"/>
        <end position="41"/>
    </location>
</feature>
<dbReference type="CDD" id="cd06579">
    <property type="entry name" value="TM_PBP1_transp_AraH_like"/>
    <property type="match status" value="1"/>
</dbReference>
<name>A0A7C4KZ24_9CHLR</name>
<evidence type="ECO:0000256" key="2">
    <source>
        <dbReference type="ARBA" id="ARBA00022475"/>
    </source>
</evidence>
<gene>
    <name evidence="7" type="ORF">ENT17_04100</name>
</gene>
<evidence type="ECO:0000256" key="6">
    <source>
        <dbReference type="SAM" id="Phobius"/>
    </source>
</evidence>
<dbReference type="PANTHER" id="PTHR32196">
    <property type="entry name" value="ABC TRANSPORTER PERMEASE PROTEIN YPHD-RELATED-RELATED"/>
    <property type="match status" value="1"/>
</dbReference>
<dbReference type="AlphaFoldDB" id="A0A7C4KZ24"/>
<dbReference type="PANTHER" id="PTHR32196:SF72">
    <property type="entry name" value="RIBOSE IMPORT PERMEASE PROTEIN RBSC"/>
    <property type="match status" value="1"/>
</dbReference>
<feature type="transmembrane region" description="Helical" evidence="6">
    <location>
        <begin position="61"/>
        <end position="89"/>
    </location>
</feature>
<protein>
    <submittedName>
        <fullName evidence="7">ABC transporter permease</fullName>
    </submittedName>
</protein>
<feature type="transmembrane region" description="Helical" evidence="6">
    <location>
        <begin position="101"/>
        <end position="122"/>
    </location>
</feature>
<feature type="transmembrane region" description="Helical" evidence="6">
    <location>
        <begin position="160"/>
        <end position="190"/>
    </location>
</feature>
<dbReference type="GO" id="GO:0005886">
    <property type="term" value="C:plasma membrane"/>
    <property type="evidence" value="ECO:0007669"/>
    <property type="project" value="UniProtKB-SubCell"/>
</dbReference>
<proteinExistence type="predicted"/>
<dbReference type="InterPro" id="IPR001851">
    <property type="entry name" value="ABC_transp_permease"/>
</dbReference>
<keyword evidence="4 6" id="KW-1133">Transmembrane helix</keyword>
<organism evidence="7">
    <name type="scientific">Bellilinea caldifistulae</name>
    <dbReference type="NCBI Taxonomy" id="360411"/>
    <lineage>
        <taxon>Bacteria</taxon>
        <taxon>Bacillati</taxon>
        <taxon>Chloroflexota</taxon>
        <taxon>Anaerolineae</taxon>
        <taxon>Anaerolineales</taxon>
        <taxon>Anaerolineaceae</taxon>
        <taxon>Bellilinea</taxon>
    </lineage>
</organism>